<dbReference type="InterPro" id="IPR036770">
    <property type="entry name" value="Ankyrin_rpt-contain_sf"/>
</dbReference>
<reference evidence="1" key="1">
    <citation type="submission" date="2015-10" db="EMBL/GenBank/DDBJ databases">
        <authorList>
            <person name="Martinez-Garcia P.J."/>
            <person name="Crepeau M.W."/>
            <person name="Puiu D."/>
            <person name="Gonzalez-Ibeas D."/>
            <person name="Whalen J."/>
            <person name="Stevens K."/>
            <person name="Paul R."/>
            <person name="Butterfield T."/>
            <person name="Britton M."/>
            <person name="Reagan R."/>
            <person name="Chakraborty S."/>
            <person name="Walawage S.L."/>
            <person name="Vasquez-Gross H.A."/>
            <person name="Cardeno C."/>
            <person name="Famula R."/>
            <person name="Pratt K."/>
            <person name="Kuruganti S."/>
            <person name="Aradhya M.K."/>
            <person name="Leslie C.A."/>
            <person name="Dandekar A.M."/>
            <person name="Salzberg S.L."/>
            <person name="Wegrzyn J.L."/>
            <person name="Langley C.H."/>
            <person name="Neale D.B."/>
        </authorList>
    </citation>
    <scope>NUCLEOTIDE SEQUENCE</scope>
    <source>
        <tissue evidence="1">Leaves</tissue>
    </source>
</reference>
<dbReference type="AlphaFoldDB" id="A0A833WRN1"/>
<dbReference type="PANTHER" id="PTHR24177:SF335">
    <property type="entry name" value="PGG DOMAIN-CONTAINING PROTEIN"/>
    <property type="match status" value="1"/>
</dbReference>
<dbReference type="SUPFAM" id="SSF48403">
    <property type="entry name" value="Ankyrin repeat"/>
    <property type="match status" value="1"/>
</dbReference>
<dbReference type="Proteomes" id="UP000619265">
    <property type="component" value="Unassembled WGS sequence"/>
</dbReference>
<sequence>MAGRGMDTVLADSLKKAVRSGGWDATRDILNLHPYALTARFPLTGRTILHVAVAAQKENIVQNLVDMMSEPADLAIQDYKGYTALHETTYRDNSRMAKFLITKNNSLIRIRTFSKELPVVMAMRYGQKKLASYLCPLTPSGDLEAEQGHQGSALLTYAIYARHFDFAMDLIHHCPSSASPSLDLTNSLSPWNALATFQMTENQLILWEVTINGLILQYIPILASWRQSALRYLSRIVRADHHPPDRPGYHSFITAFLTVLLERLLGRELENNSFQDLLSHICTEIRTFTQSQVDSTIVPAIFCAISRGNFEFVSSMLKANPEFLLIRNSEGMSIFQCAVLHRQAKICSLIYELEGVEALLAERDKSGNTILHLAGMLTEHTPIYDQIAGAALQMRREVQWFKDVESICLPITRELLNDQGLTPRQVDG</sequence>
<dbReference type="Gramene" id="Jr_Scaffold_7_00120_p1">
    <property type="protein sequence ID" value="cds.Jr_Scaffold_7_00120_p1"/>
    <property type="gene ID" value="Jr_Scaffold_7_00120"/>
</dbReference>
<dbReference type="PANTHER" id="PTHR24177">
    <property type="entry name" value="CASKIN"/>
    <property type="match status" value="1"/>
</dbReference>
<evidence type="ECO:0000313" key="2">
    <source>
        <dbReference type="Proteomes" id="UP000619265"/>
    </source>
</evidence>
<dbReference type="EMBL" id="LIHL02000023">
    <property type="protein sequence ID" value="KAF5442132.1"/>
    <property type="molecule type" value="Genomic_DNA"/>
</dbReference>
<dbReference type="Gene3D" id="1.25.40.20">
    <property type="entry name" value="Ankyrin repeat-containing domain"/>
    <property type="match status" value="2"/>
</dbReference>
<reference evidence="1" key="2">
    <citation type="submission" date="2020-03" db="EMBL/GenBank/DDBJ databases">
        <title>Walnut 2.0.</title>
        <authorList>
            <person name="Marrano A."/>
            <person name="Britton M."/>
            <person name="Zimin A.V."/>
            <person name="Zaini P.A."/>
            <person name="Workman R."/>
            <person name="Puiu D."/>
            <person name="Bianco L."/>
            <person name="Allen B.J."/>
            <person name="Troggio M."/>
            <person name="Leslie C.A."/>
            <person name="Timp W."/>
            <person name="Dendekar A."/>
            <person name="Salzberg S.L."/>
            <person name="Neale D.B."/>
        </authorList>
    </citation>
    <scope>NUCLEOTIDE SEQUENCE</scope>
    <source>
        <tissue evidence="1">Leaves</tissue>
    </source>
</reference>
<organism evidence="1 2">
    <name type="scientific">Juglans regia</name>
    <name type="common">English walnut</name>
    <dbReference type="NCBI Taxonomy" id="51240"/>
    <lineage>
        <taxon>Eukaryota</taxon>
        <taxon>Viridiplantae</taxon>
        <taxon>Streptophyta</taxon>
        <taxon>Embryophyta</taxon>
        <taxon>Tracheophyta</taxon>
        <taxon>Spermatophyta</taxon>
        <taxon>Magnoliopsida</taxon>
        <taxon>eudicotyledons</taxon>
        <taxon>Gunneridae</taxon>
        <taxon>Pentapetalae</taxon>
        <taxon>rosids</taxon>
        <taxon>fabids</taxon>
        <taxon>Fagales</taxon>
        <taxon>Juglandaceae</taxon>
        <taxon>Juglans</taxon>
    </lineage>
</organism>
<protein>
    <submittedName>
        <fullName evidence="1">Uncharacterized protein</fullName>
    </submittedName>
</protein>
<gene>
    <name evidence="1" type="ORF">F2P56_037179</name>
</gene>
<dbReference type="SMART" id="SM00248">
    <property type="entry name" value="ANK"/>
    <property type="match status" value="5"/>
</dbReference>
<proteinExistence type="predicted"/>
<accession>A0A833WRN1</accession>
<evidence type="ECO:0000313" key="1">
    <source>
        <dbReference type="EMBL" id="KAF5442132.1"/>
    </source>
</evidence>
<dbReference type="Pfam" id="PF12796">
    <property type="entry name" value="Ank_2"/>
    <property type="match status" value="1"/>
</dbReference>
<name>A0A833WRN1_JUGRE</name>
<dbReference type="InterPro" id="IPR002110">
    <property type="entry name" value="Ankyrin_rpt"/>
</dbReference>
<comment type="caution">
    <text evidence="1">The sequence shown here is derived from an EMBL/GenBank/DDBJ whole genome shotgun (WGS) entry which is preliminary data.</text>
</comment>